<feature type="compositionally biased region" description="Polar residues" evidence="1">
    <location>
        <begin position="84"/>
        <end position="110"/>
    </location>
</feature>
<dbReference type="InParanoid" id="A0A409XBE7"/>
<accession>A0A409XBE7</accession>
<name>A0A409XBE7_PSICY</name>
<dbReference type="AlphaFoldDB" id="A0A409XBE7"/>
<comment type="caution">
    <text evidence="2">The sequence shown here is derived from an EMBL/GenBank/DDBJ whole genome shotgun (WGS) entry which is preliminary data.</text>
</comment>
<reference evidence="2 3" key="1">
    <citation type="journal article" date="2018" name="Evol. Lett.">
        <title>Horizontal gene cluster transfer increased hallucinogenic mushroom diversity.</title>
        <authorList>
            <person name="Reynolds H.T."/>
            <person name="Vijayakumar V."/>
            <person name="Gluck-Thaler E."/>
            <person name="Korotkin H.B."/>
            <person name="Matheny P.B."/>
            <person name="Slot J.C."/>
        </authorList>
    </citation>
    <scope>NUCLEOTIDE SEQUENCE [LARGE SCALE GENOMIC DNA]</scope>
    <source>
        <strain evidence="2 3">2631</strain>
    </source>
</reference>
<evidence type="ECO:0000313" key="2">
    <source>
        <dbReference type="EMBL" id="PPQ88128.1"/>
    </source>
</evidence>
<dbReference type="OrthoDB" id="3068366at2759"/>
<dbReference type="Proteomes" id="UP000283269">
    <property type="component" value="Unassembled WGS sequence"/>
</dbReference>
<protein>
    <submittedName>
        <fullName evidence="2">Uncharacterized protein</fullName>
    </submittedName>
</protein>
<dbReference type="EMBL" id="NHYD01002146">
    <property type="protein sequence ID" value="PPQ88128.1"/>
    <property type="molecule type" value="Genomic_DNA"/>
</dbReference>
<evidence type="ECO:0000256" key="1">
    <source>
        <dbReference type="SAM" id="MobiDB-lite"/>
    </source>
</evidence>
<feature type="compositionally biased region" description="Basic and acidic residues" evidence="1">
    <location>
        <begin position="392"/>
        <end position="401"/>
    </location>
</feature>
<evidence type="ECO:0000313" key="3">
    <source>
        <dbReference type="Proteomes" id="UP000283269"/>
    </source>
</evidence>
<proteinExistence type="predicted"/>
<organism evidence="2 3">
    <name type="scientific">Psilocybe cyanescens</name>
    <dbReference type="NCBI Taxonomy" id="93625"/>
    <lineage>
        <taxon>Eukaryota</taxon>
        <taxon>Fungi</taxon>
        <taxon>Dikarya</taxon>
        <taxon>Basidiomycota</taxon>
        <taxon>Agaricomycotina</taxon>
        <taxon>Agaricomycetes</taxon>
        <taxon>Agaricomycetidae</taxon>
        <taxon>Agaricales</taxon>
        <taxon>Agaricineae</taxon>
        <taxon>Strophariaceae</taxon>
        <taxon>Psilocybe</taxon>
    </lineage>
</organism>
<feature type="compositionally biased region" description="Polar residues" evidence="1">
    <location>
        <begin position="139"/>
        <end position="150"/>
    </location>
</feature>
<gene>
    <name evidence="2" type="ORF">CVT25_004884</name>
</gene>
<feature type="region of interest" description="Disordered" evidence="1">
    <location>
        <begin position="392"/>
        <end position="414"/>
    </location>
</feature>
<feature type="region of interest" description="Disordered" evidence="1">
    <location>
        <begin position="74"/>
        <end position="156"/>
    </location>
</feature>
<sequence length="414" mass="45610">MRYHQTAPLSLRSPHFLVELSAQRSTPTCSLSLANISASSKASSESSLQTVEMQTDSSNVLVVSVQSTDVRCTIPFPKRPHSLLRSTAPRNSPTGDSSQVETTEDTSPQDQDPPRKRTRTSALSTSTRSRPRRIASLHIRNTSTSATSPRSIAPLSISPPTVSLSVTFPLVTSSHDPEPQSELVPFPSISSTSISCVASTLSSSPAYSSPPSPPATESTSTFSLSTWQSTNWYRRRMTPAEMKACLYLYRTLIYGLEIKYHQHGPRQSLATPEEVVSRESRIMSSSCFDVQDAILAQHLKNLLIIHGVDVHCMIVNVEDIAREGIHDDDHLPCCDGSMVIDSDNSTRPSASPLNSDDFLHPHLHPSIHHSVISYQQLVATLFLRHHFDRSSRSRPKIDRQPGKRSSLAECISLH</sequence>
<keyword evidence="3" id="KW-1185">Reference proteome</keyword>